<evidence type="ECO:0000313" key="1">
    <source>
        <dbReference type="EMBL" id="KKL66441.1"/>
    </source>
</evidence>
<name>A0A0F9EJJ4_9ZZZZ</name>
<organism evidence="1">
    <name type="scientific">marine sediment metagenome</name>
    <dbReference type="NCBI Taxonomy" id="412755"/>
    <lineage>
        <taxon>unclassified sequences</taxon>
        <taxon>metagenomes</taxon>
        <taxon>ecological metagenomes</taxon>
    </lineage>
</organism>
<comment type="caution">
    <text evidence="1">The sequence shown here is derived from an EMBL/GenBank/DDBJ whole genome shotgun (WGS) entry which is preliminary data.</text>
</comment>
<proteinExistence type="predicted"/>
<protein>
    <submittedName>
        <fullName evidence="1">Uncharacterized protein</fullName>
    </submittedName>
</protein>
<sequence length="94" mass="10484">MALQTAAIITSIAGFSVAGVTIKDADAVLDEVKRRDTPVMMLSPDFFLNPTYTYDSYGQGDVAAITVNYTLRWRFFYEEVGANRKMANVFQGFI</sequence>
<gene>
    <name evidence="1" type="ORF">LCGC14_2144910</name>
</gene>
<dbReference type="AlphaFoldDB" id="A0A0F9EJJ4"/>
<feature type="non-terminal residue" evidence="1">
    <location>
        <position position="94"/>
    </location>
</feature>
<reference evidence="1" key="1">
    <citation type="journal article" date="2015" name="Nature">
        <title>Complex archaea that bridge the gap between prokaryotes and eukaryotes.</title>
        <authorList>
            <person name="Spang A."/>
            <person name="Saw J.H."/>
            <person name="Jorgensen S.L."/>
            <person name="Zaremba-Niedzwiedzka K."/>
            <person name="Martijn J."/>
            <person name="Lind A.E."/>
            <person name="van Eijk R."/>
            <person name="Schleper C."/>
            <person name="Guy L."/>
            <person name="Ettema T.J."/>
        </authorList>
    </citation>
    <scope>NUCLEOTIDE SEQUENCE</scope>
</reference>
<accession>A0A0F9EJJ4</accession>
<dbReference type="EMBL" id="LAZR01027200">
    <property type="protein sequence ID" value="KKL66441.1"/>
    <property type="molecule type" value="Genomic_DNA"/>
</dbReference>